<evidence type="ECO:0000256" key="1">
    <source>
        <dbReference type="ARBA" id="ARBA00001971"/>
    </source>
</evidence>
<evidence type="ECO:0000256" key="5">
    <source>
        <dbReference type="ARBA" id="ARBA00022617"/>
    </source>
</evidence>
<keyword evidence="7" id="KW-0479">Metal-binding</keyword>
<keyword evidence="14" id="KW-1185">Reference proteome</keyword>
<dbReference type="Pfam" id="PF00067">
    <property type="entry name" value="p450"/>
    <property type="match status" value="1"/>
</dbReference>
<evidence type="ECO:0000256" key="9">
    <source>
        <dbReference type="ARBA" id="ARBA00023002"/>
    </source>
</evidence>
<evidence type="ECO:0000256" key="8">
    <source>
        <dbReference type="ARBA" id="ARBA00022989"/>
    </source>
</evidence>
<dbReference type="Gene3D" id="1.10.630.10">
    <property type="entry name" value="Cytochrome P450"/>
    <property type="match status" value="1"/>
</dbReference>
<evidence type="ECO:0000256" key="12">
    <source>
        <dbReference type="ARBA" id="ARBA00023136"/>
    </source>
</evidence>
<keyword evidence="9" id="KW-0560">Oxidoreductase</keyword>
<gene>
    <name evidence="13" type="ORF">V5O48_008737</name>
</gene>
<evidence type="ECO:0008006" key="15">
    <source>
        <dbReference type="Google" id="ProtNLM"/>
    </source>
</evidence>
<dbReference type="SUPFAM" id="SSF48264">
    <property type="entry name" value="Cytochrome P450"/>
    <property type="match status" value="1"/>
</dbReference>
<name>A0ABR3FD21_9AGAR</name>
<keyword evidence="5" id="KW-0349">Heme</keyword>
<dbReference type="PRINTS" id="PR00385">
    <property type="entry name" value="P450"/>
</dbReference>
<dbReference type="PRINTS" id="PR00465">
    <property type="entry name" value="EP450IV"/>
</dbReference>
<dbReference type="CDD" id="cd11069">
    <property type="entry name" value="CYP_FUM15-like"/>
    <property type="match status" value="1"/>
</dbReference>
<evidence type="ECO:0000256" key="11">
    <source>
        <dbReference type="ARBA" id="ARBA00023033"/>
    </source>
</evidence>
<evidence type="ECO:0000313" key="14">
    <source>
        <dbReference type="Proteomes" id="UP001465976"/>
    </source>
</evidence>
<organism evidence="13 14">
    <name type="scientific">Marasmius crinis-equi</name>
    <dbReference type="NCBI Taxonomy" id="585013"/>
    <lineage>
        <taxon>Eukaryota</taxon>
        <taxon>Fungi</taxon>
        <taxon>Dikarya</taxon>
        <taxon>Basidiomycota</taxon>
        <taxon>Agaricomycotina</taxon>
        <taxon>Agaricomycetes</taxon>
        <taxon>Agaricomycetidae</taxon>
        <taxon>Agaricales</taxon>
        <taxon>Marasmiineae</taxon>
        <taxon>Marasmiaceae</taxon>
        <taxon>Marasmius</taxon>
    </lineage>
</organism>
<comment type="similarity">
    <text evidence="4">Belongs to the cytochrome P450 family.</text>
</comment>
<sequence>MSNLSYLSTTLDILFLAKTALALLIALLIPSILGRVIGQVTLYLNTRHLAGPPYIGFVSGNFQQVLDDEKAIAVNVWMEKYGKVFRGWGLLGVANVYMADLKGLSHILKHDSVLYQKPDYLRYLLSRVTGQGLVAVDGDVHRGQRKVMNPAFGSAEIRALTDTFLDKSVERFQLRDALSVLIQNGADEIDILHWLSRMTLDVIGLAGFNYQLNTIPGKYNVLNDAFSRIFATDNFLTFPVVLRLMFPRLRALPEPDSAFRRARATSSRIAKELYERSKAAAEKTGASQDRDLFSCLVKSNMNTEASEAQRMKEDEVLAQVPTFLSAGHETTSTSTTLALFLLCTRLETQSRLRAELLSVPTEAPSMDQLNALPYLDAVVRETLRVLAPIPSTVRVAMTDDVIPLSQPFVDRYGREHDVLAVKKGQTFVLPLLAINKDKKVWGEDAEEFRPERWSNLPEAVKSVPGVWSNMMTFLGGPRGCIGWRFAVIETKALLFTLIRAFEFELTVPKEDVLIKRGFAVHRPEIRGKKGNQLPLRIRPVKV</sequence>
<evidence type="ECO:0000256" key="6">
    <source>
        <dbReference type="ARBA" id="ARBA00022692"/>
    </source>
</evidence>
<keyword evidence="10" id="KW-0408">Iron</keyword>
<dbReference type="Proteomes" id="UP001465976">
    <property type="component" value="Unassembled WGS sequence"/>
</dbReference>
<evidence type="ECO:0000256" key="2">
    <source>
        <dbReference type="ARBA" id="ARBA00004370"/>
    </source>
</evidence>
<keyword evidence="12" id="KW-0472">Membrane</keyword>
<comment type="subcellular location">
    <subcellularLocation>
        <location evidence="2">Membrane</location>
    </subcellularLocation>
</comment>
<comment type="cofactor">
    <cofactor evidence="1">
        <name>heme</name>
        <dbReference type="ChEBI" id="CHEBI:30413"/>
    </cofactor>
</comment>
<evidence type="ECO:0000256" key="3">
    <source>
        <dbReference type="ARBA" id="ARBA00004721"/>
    </source>
</evidence>
<dbReference type="InterPro" id="IPR036396">
    <property type="entry name" value="Cyt_P450_sf"/>
</dbReference>
<evidence type="ECO:0000256" key="10">
    <source>
        <dbReference type="ARBA" id="ARBA00023004"/>
    </source>
</evidence>
<reference evidence="13 14" key="1">
    <citation type="submission" date="2024-02" db="EMBL/GenBank/DDBJ databases">
        <title>A draft genome for the cacao thread blight pathogen Marasmius crinis-equi.</title>
        <authorList>
            <person name="Cohen S.P."/>
            <person name="Baruah I.K."/>
            <person name="Amoako-Attah I."/>
            <person name="Bukari Y."/>
            <person name="Meinhardt L.W."/>
            <person name="Bailey B.A."/>
        </authorList>
    </citation>
    <scope>NUCLEOTIDE SEQUENCE [LARGE SCALE GENOMIC DNA]</scope>
    <source>
        <strain evidence="13 14">GH-76</strain>
    </source>
</reference>
<comment type="caution">
    <text evidence="13">The sequence shown here is derived from an EMBL/GenBank/DDBJ whole genome shotgun (WGS) entry which is preliminary data.</text>
</comment>
<dbReference type="PANTHER" id="PTHR24305">
    <property type="entry name" value="CYTOCHROME P450"/>
    <property type="match status" value="1"/>
</dbReference>
<keyword evidence="11" id="KW-0503">Monooxygenase</keyword>
<evidence type="ECO:0000256" key="7">
    <source>
        <dbReference type="ARBA" id="ARBA00022723"/>
    </source>
</evidence>
<dbReference type="InterPro" id="IPR001128">
    <property type="entry name" value="Cyt_P450"/>
</dbReference>
<comment type="pathway">
    <text evidence="3">Secondary metabolite biosynthesis; terpenoid biosynthesis.</text>
</comment>
<dbReference type="InterPro" id="IPR050121">
    <property type="entry name" value="Cytochrome_P450_monoxygenase"/>
</dbReference>
<dbReference type="InterPro" id="IPR002403">
    <property type="entry name" value="Cyt_P450_E_grp-IV"/>
</dbReference>
<evidence type="ECO:0000256" key="4">
    <source>
        <dbReference type="ARBA" id="ARBA00010617"/>
    </source>
</evidence>
<accession>A0ABR3FD21</accession>
<protein>
    <recommendedName>
        <fullName evidence="15">Cytochrome P450</fullName>
    </recommendedName>
</protein>
<evidence type="ECO:0000313" key="13">
    <source>
        <dbReference type="EMBL" id="KAL0573217.1"/>
    </source>
</evidence>
<proteinExistence type="inferred from homology"/>
<keyword evidence="6" id="KW-0812">Transmembrane</keyword>
<dbReference type="EMBL" id="JBAHYK010000528">
    <property type="protein sequence ID" value="KAL0573217.1"/>
    <property type="molecule type" value="Genomic_DNA"/>
</dbReference>
<keyword evidence="8" id="KW-1133">Transmembrane helix</keyword>
<dbReference type="PANTHER" id="PTHR24305:SF166">
    <property type="entry name" value="CYTOCHROME P450 12A4, MITOCHONDRIAL-RELATED"/>
    <property type="match status" value="1"/>
</dbReference>